<dbReference type="Proteomes" id="UP000464262">
    <property type="component" value="Chromosome 1"/>
</dbReference>
<reference evidence="2 3" key="1">
    <citation type="submission" date="2020-01" db="EMBL/GenBank/DDBJ databases">
        <title>Whole genome and functional gene identification of agarase of Vibrio HN897.</title>
        <authorList>
            <person name="Liu Y."/>
            <person name="Zhao Z."/>
        </authorList>
    </citation>
    <scope>NUCLEOTIDE SEQUENCE [LARGE SCALE GENOMIC DNA]</scope>
    <source>
        <strain evidence="2 3">HN897</strain>
    </source>
</reference>
<dbReference type="InterPro" id="IPR014966">
    <property type="entry name" value="FRG-dom"/>
</dbReference>
<dbReference type="Pfam" id="PF08867">
    <property type="entry name" value="FRG"/>
    <property type="match status" value="1"/>
</dbReference>
<dbReference type="RefSeq" id="WP_164647183.1">
    <property type="nucleotide sequence ID" value="NZ_CP047475.1"/>
</dbReference>
<feature type="domain" description="FRG" evidence="1">
    <location>
        <begin position="103"/>
        <end position="205"/>
    </location>
</feature>
<sequence length="358" mass="42075">MHYDRHIDLLLIDIFPRVEQDQYSFTTSEFLVLSREMGIKWDLETTNGRLYSSEYVSVTSTYEPTSDLNEWVYHKNKHYKVNLVEHPSWDSFKDYVSREFYNDIERVVFRGQRDSAWDVTSSLTRIYSDLEGYYTPEELEHAHLNNFKFTSRGRLPFNNITDEALWALGQHYGLATPYVDWTTALYYAVFFAFASPERSSTGFRAIYSLSIDTVVELASKDSRLAFEVYDPALEFNQRLLSQCGLLTRIPTGKTLEQQFDSFKELNLLVKHMIPDCERALILNDLSHMGIDYSSMFPDLHGSSLQCNFVQEHKIALDLRRQELSEEFSSKVRESLNSDRKYSFEEMDQIYMSYKRIPM</sequence>
<keyword evidence="3" id="KW-1185">Reference proteome</keyword>
<gene>
    <name evidence="2" type="ORF">GT360_01455</name>
</gene>
<evidence type="ECO:0000313" key="2">
    <source>
        <dbReference type="EMBL" id="QIA62276.1"/>
    </source>
</evidence>
<accession>A0A7Z2T0Z0</accession>
<proteinExistence type="predicted"/>
<evidence type="ECO:0000313" key="3">
    <source>
        <dbReference type="Proteomes" id="UP000464262"/>
    </source>
</evidence>
<dbReference type="KEGG" id="vas:GT360_01455"/>
<protein>
    <submittedName>
        <fullName evidence="2">FRG domain-containing protein</fullName>
    </submittedName>
</protein>
<dbReference type="SMART" id="SM00901">
    <property type="entry name" value="FRG"/>
    <property type="match status" value="1"/>
</dbReference>
<evidence type="ECO:0000259" key="1">
    <source>
        <dbReference type="SMART" id="SM00901"/>
    </source>
</evidence>
<organism evidence="2 3">
    <name type="scientific">Vibrio astriarenae</name>
    <dbReference type="NCBI Taxonomy" id="1481923"/>
    <lineage>
        <taxon>Bacteria</taxon>
        <taxon>Pseudomonadati</taxon>
        <taxon>Pseudomonadota</taxon>
        <taxon>Gammaproteobacteria</taxon>
        <taxon>Vibrionales</taxon>
        <taxon>Vibrionaceae</taxon>
        <taxon>Vibrio</taxon>
    </lineage>
</organism>
<name>A0A7Z2T0Z0_9VIBR</name>
<dbReference type="EMBL" id="CP047475">
    <property type="protein sequence ID" value="QIA62276.1"/>
    <property type="molecule type" value="Genomic_DNA"/>
</dbReference>
<dbReference type="AlphaFoldDB" id="A0A7Z2T0Z0"/>